<feature type="region of interest" description="Disordered" evidence="1">
    <location>
        <begin position="76"/>
        <end position="97"/>
    </location>
</feature>
<dbReference type="Proteomes" id="UP000238071">
    <property type="component" value="Unassembled WGS sequence"/>
</dbReference>
<keyword evidence="4" id="KW-1185">Reference proteome</keyword>
<feature type="compositionally biased region" description="Polar residues" evidence="1">
    <location>
        <begin position="76"/>
        <end position="85"/>
    </location>
</feature>
<comment type="caution">
    <text evidence="3">The sequence shown here is derived from an EMBL/GenBank/DDBJ whole genome shotgun (WGS) entry which is preliminary data.</text>
</comment>
<evidence type="ECO:0000256" key="2">
    <source>
        <dbReference type="SAM" id="Phobius"/>
    </source>
</evidence>
<gene>
    <name evidence="3" type="ORF">B0F88_11068</name>
</gene>
<dbReference type="AlphaFoldDB" id="A0A2S6GVL9"/>
<keyword evidence="2" id="KW-1133">Transmembrane helix</keyword>
<dbReference type="RefSeq" id="WP_104424326.1">
    <property type="nucleotide sequence ID" value="NZ_PTIY01000010.1"/>
</dbReference>
<feature type="transmembrane region" description="Helical" evidence="2">
    <location>
        <begin position="37"/>
        <end position="61"/>
    </location>
</feature>
<keyword evidence="2" id="KW-0812">Transmembrane</keyword>
<evidence type="ECO:0000313" key="4">
    <source>
        <dbReference type="Proteomes" id="UP000238071"/>
    </source>
</evidence>
<keyword evidence="2" id="KW-0472">Membrane</keyword>
<dbReference type="EMBL" id="PTIY01000010">
    <property type="protein sequence ID" value="PPK69282.1"/>
    <property type="molecule type" value="Genomic_DNA"/>
</dbReference>
<evidence type="ECO:0000313" key="3">
    <source>
        <dbReference type="EMBL" id="PPK69282.1"/>
    </source>
</evidence>
<name>A0A2S6GVL9_9GAMM</name>
<proteinExistence type="predicted"/>
<accession>A0A2S6GVL9</accession>
<organism evidence="3 4">
    <name type="scientific">Methylobacter tundripaludum</name>
    <dbReference type="NCBI Taxonomy" id="173365"/>
    <lineage>
        <taxon>Bacteria</taxon>
        <taxon>Pseudomonadati</taxon>
        <taxon>Pseudomonadota</taxon>
        <taxon>Gammaproteobacteria</taxon>
        <taxon>Methylococcales</taxon>
        <taxon>Methylococcaceae</taxon>
        <taxon>Methylobacter</taxon>
    </lineage>
</organism>
<evidence type="ECO:0000256" key="1">
    <source>
        <dbReference type="SAM" id="MobiDB-lite"/>
    </source>
</evidence>
<reference evidence="3 4" key="1">
    <citation type="submission" date="2018-02" db="EMBL/GenBank/DDBJ databases">
        <title>Subsurface microbial communities from deep shales in Ohio and West Virginia, USA.</title>
        <authorList>
            <person name="Wrighton K."/>
        </authorList>
    </citation>
    <scope>NUCLEOTIDE SEQUENCE [LARGE SCALE GENOMIC DNA]</scope>
    <source>
        <strain evidence="3 4">OWC-G53F</strain>
    </source>
</reference>
<sequence>MASGGIPLSEWSGSGATRELHETIKLQIASTDRQSKVIARLTVFMAILAVVQTFAAVVQIIPIIQGYQDKNATNKLSDSAGTLNKQENKPPLPKRAGVCNPGPNVFTVFELSDDS</sequence>
<protein>
    <submittedName>
        <fullName evidence="3">Uncharacterized protein</fullName>
    </submittedName>
</protein>